<dbReference type="PANTHER" id="PTHR10209:SF884">
    <property type="entry name" value="1-AMINOCYCLOPROPANE-1-CARBOXYLATE OXIDASE HOMOLOG 1-LIKE"/>
    <property type="match status" value="1"/>
</dbReference>
<name>A0AA35YPR6_LACSI</name>
<evidence type="ECO:0000256" key="5">
    <source>
        <dbReference type="ARBA" id="ARBA00023004"/>
    </source>
</evidence>
<sequence length="763" mass="85216">MWIILVMMTIVNLGGTKRVRKEPRQISVTSSGEGSEGGSGLRKNPQSTSMLHVAEGTISNTTEPVVCQNTNSFPKSGTTDHPCFLTTLMLVHLHAYVTTTTGGSGSRENTQRASLAIEEVVPNQPQRWRRGPNINKKASHILENQPDARITLTRDTYTNKFIGDSTISFATEIGIVMQSFCQIIFHTWEKVAEENKEEMINRLRENILQLKEEECAKSVLAGTSITQEMEYGIEKKVIKTICPKHKTLLSGWEASSGPVMRKNYINLLPSAETSQSASKDEEDMKSKIVALEEEVRINEEKVKQIGKPLCNVNDLTFREELYVVFQSGGNKGNTDDVSIAAFTFVFHLPHLTLRCSLQKNTGKMVANKLTGKTDVVDNLTEKTDAVDTLKEKAVAIDDNLSVCTLDYDRKAELIAFDETKSGVKGLVDAGITEVPRIFRLPSPENPNSDQKSPPEHSLPVINLEGIKEDQIRRKEVVKEIKEALGSWGFFQMVNHGVPISVMEEMKKGVLGFFEQDNEVKKQWYTRDSSGKTRVVYNSNFDLYSAPVTNWRDTFLCTMYPNPPQPNELPPQCRDILLEYSNHVMKLGRAVLELMSEALGLDSNYLLDLGCAEGLSIGNHYYPPCPQSELTIGTLEHADAGFITILQQDHIGGLKVFYQNEWTDVPTIPGAFVVNAGDLLQLVTNDNFVSSRHKVMANKVGPRISMASFFISYLTDTGKVLGPIKELLSEDNPAKYRETTQKEFSSHYHQKGLTKISALTHFKI</sequence>
<accession>A0AA35YPR6</accession>
<dbReference type="InterPro" id="IPR026992">
    <property type="entry name" value="DIOX_N"/>
</dbReference>
<evidence type="ECO:0000259" key="9">
    <source>
        <dbReference type="PROSITE" id="PS51471"/>
    </source>
</evidence>
<feature type="chain" id="PRO_5041363542" description="Fe2OG dioxygenase domain-containing protein" evidence="8">
    <location>
        <begin position="17"/>
        <end position="763"/>
    </location>
</feature>
<dbReference type="EMBL" id="OX465079">
    <property type="protein sequence ID" value="CAI9277687.1"/>
    <property type="molecule type" value="Genomic_DNA"/>
</dbReference>
<dbReference type="PANTHER" id="PTHR10209">
    <property type="entry name" value="OXIDOREDUCTASE, 2OG-FE II OXYGENASE FAMILY PROTEIN"/>
    <property type="match status" value="1"/>
</dbReference>
<feature type="coiled-coil region" evidence="6">
    <location>
        <begin position="274"/>
        <end position="301"/>
    </location>
</feature>
<evidence type="ECO:0000256" key="2">
    <source>
        <dbReference type="ARBA" id="ARBA00022723"/>
    </source>
</evidence>
<dbReference type="Pfam" id="PF03171">
    <property type="entry name" value="2OG-FeII_Oxy"/>
    <property type="match status" value="1"/>
</dbReference>
<dbReference type="InterPro" id="IPR044861">
    <property type="entry name" value="IPNS-like_FE2OG_OXY"/>
</dbReference>
<evidence type="ECO:0000256" key="4">
    <source>
        <dbReference type="ARBA" id="ARBA00023002"/>
    </source>
</evidence>
<dbReference type="Pfam" id="PF14226">
    <property type="entry name" value="DIOX_N"/>
    <property type="match status" value="1"/>
</dbReference>
<keyword evidence="5" id="KW-0408">Iron</keyword>
<keyword evidence="3" id="KW-0847">Vitamin C</keyword>
<dbReference type="AlphaFoldDB" id="A0AA35YPR6"/>
<dbReference type="SUPFAM" id="SSF51197">
    <property type="entry name" value="Clavaminate synthase-like"/>
    <property type="match status" value="1"/>
</dbReference>
<evidence type="ECO:0000256" key="7">
    <source>
        <dbReference type="SAM" id="MobiDB-lite"/>
    </source>
</evidence>
<feature type="signal peptide" evidence="8">
    <location>
        <begin position="1"/>
        <end position="16"/>
    </location>
</feature>
<evidence type="ECO:0000256" key="8">
    <source>
        <dbReference type="SAM" id="SignalP"/>
    </source>
</evidence>
<evidence type="ECO:0000313" key="11">
    <source>
        <dbReference type="Proteomes" id="UP001177003"/>
    </source>
</evidence>
<dbReference type="GO" id="GO:0016705">
    <property type="term" value="F:oxidoreductase activity, acting on paired donors, with incorporation or reduction of molecular oxygen"/>
    <property type="evidence" value="ECO:0007669"/>
    <property type="project" value="UniProtKB-ARBA"/>
</dbReference>
<gene>
    <name evidence="10" type="ORF">LSALG_LOCUS17601</name>
</gene>
<proteinExistence type="inferred from homology"/>
<feature type="region of interest" description="Disordered" evidence="7">
    <location>
        <begin position="438"/>
        <end position="458"/>
    </location>
</feature>
<dbReference type="GO" id="GO:0051213">
    <property type="term" value="F:dioxygenase activity"/>
    <property type="evidence" value="ECO:0007669"/>
    <property type="project" value="UniProtKB-ARBA"/>
</dbReference>
<dbReference type="FunFam" id="2.60.120.330:FF:000005">
    <property type="entry name" value="1-aminocyclopropane-1-carboxylate oxidase homolog 1"/>
    <property type="match status" value="1"/>
</dbReference>
<dbReference type="Gene3D" id="2.60.120.330">
    <property type="entry name" value="B-lactam Antibiotic, Isopenicillin N Synthase, Chain"/>
    <property type="match status" value="1"/>
</dbReference>
<dbReference type="GO" id="GO:0046872">
    <property type="term" value="F:metal ion binding"/>
    <property type="evidence" value="ECO:0007669"/>
    <property type="project" value="UniProtKB-KW"/>
</dbReference>
<keyword evidence="8" id="KW-0732">Signal</keyword>
<keyword evidence="2" id="KW-0479">Metal-binding</keyword>
<reference evidence="10" key="1">
    <citation type="submission" date="2023-04" db="EMBL/GenBank/DDBJ databases">
        <authorList>
            <person name="Vijverberg K."/>
            <person name="Xiong W."/>
            <person name="Schranz E."/>
        </authorList>
    </citation>
    <scope>NUCLEOTIDE SEQUENCE</scope>
</reference>
<evidence type="ECO:0000256" key="6">
    <source>
        <dbReference type="SAM" id="Coils"/>
    </source>
</evidence>
<keyword evidence="4" id="KW-0560">Oxidoreductase</keyword>
<organism evidence="10 11">
    <name type="scientific">Lactuca saligna</name>
    <name type="common">Willowleaf lettuce</name>
    <dbReference type="NCBI Taxonomy" id="75948"/>
    <lineage>
        <taxon>Eukaryota</taxon>
        <taxon>Viridiplantae</taxon>
        <taxon>Streptophyta</taxon>
        <taxon>Embryophyta</taxon>
        <taxon>Tracheophyta</taxon>
        <taxon>Spermatophyta</taxon>
        <taxon>Magnoliopsida</taxon>
        <taxon>eudicotyledons</taxon>
        <taxon>Gunneridae</taxon>
        <taxon>Pentapetalae</taxon>
        <taxon>asterids</taxon>
        <taxon>campanulids</taxon>
        <taxon>Asterales</taxon>
        <taxon>Asteraceae</taxon>
        <taxon>Cichorioideae</taxon>
        <taxon>Cichorieae</taxon>
        <taxon>Lactucinae</taxon>
        <taxon>Lactuca</taxon>
    </lineage>
</organism>
<dbReference type="Proteomes" id="UP001177003">
    <property type="component" value="Chromosome 3"/>
</dbReference>
<dbReference type="InterPro" id="IPR027443">
    <property type="entry name" value="IPNS-like_sf"/>
</dbReference>
<dbReference type="PROSITE" id="PS51471">
    <property type="entry name" value="FE2OG_OXY"/>
    <property type="match status" value="1"/>
</dbReference>
<comment type="similarity">
    <text evidence="1">Belongs to the iron/ascorbate-dependent oxidoreductase family.</text>
</comment>
<dbReference type="InterPro" id="IPR005123">
    <property type="entry name" value="Oxoglu/Fe-dep_dioxygenase_dom"/>
</dbReference>
<dbReference type="GO" id="GO:0031418">
    <property type="term" value="F:L-ascorbic acid binding"/>
    <property type="evidence" value="ECO:0007669"/>
    <property type="project" value="UniProtKB-KW"/>
</dbReference>
<keyword evidence="6" id="KW-0175">Coiled coil</keyword>
<evidence type="ECO:0000313" key="10">
    <source>
        <dbReference type="EMBL" id="CAI9277687.1"/>
    </source>
</evidence>
<feature type="domain" description="Fe2OG dioxygenase" evidence="9">
    <location>
        <begin position="610"/>
        <end position="711"/>
    </location>
</feature>
<protein>
    <recommendedName>
        <fullName evidence="9">Fe2OG dioxygenase domain-containing protein</fullName>
    </recommendedName>
</protein>
<evidence type="ECO:0000256" key="1">
    <source>
        <dbReference type="ARBA" id="ARBA00008056"/>
    </source>
</evidence>
<feature type="region of interest" description="Disordered" evidence="7">
    <location>
        <begin position="21"/>
        <end position="47"/>
    </location>
</feature>
<evidence type="ECO:0000256" key="3">
    <source>
        <dbReference type="ARBA" id="ARBA00022896"/>
    </source>
</evidence>
<keyword evidence="11" id="KW-1185">Reference proteome</keyword>